<name>A0A0N1F6J5_9HYPH</name>
<accession>A0A0N1F6J5</accession>
<dbReference type="AlphaFoldDB" id="A0A0N1F6J5"/>
<evidence type="ECO:0000313" key="1">
    <source>
        <dbReference type="EMBL" id="KPH81811.1"/>
    </source>
</evidence>
<evidence type="ECO:0000313" key="2">
    <source>
        <dbReference type="Proteomes" id="UP000037822"/>
    </source>
</evidence>
<keyword evidence="2" id="KW-1185">Reference proteome</keyword>
<comment type="caution">
    <text evidence="1">The sequence shown here is derived from an EMBL/GenBank/DDBJ whole genome shotgun (WGS) entry which is preliminary data.</text>
</comment>
<dbReference type="EMBL" id="LGSZ01000027">
    <property type="protein sequence ID" value="KPH81811.1"/>
    <property type="molecule type" value="Genomic_DNA"/>
</dbReference>
<sequence>MLRDRHHVTDNARTLEPCRHTLGCYLECEVFTFGVGIDLGLGADVGFRDIVFSPEPLGHAAVGLALTLCSEIKFRLLGSFSRRHV</sequence>
<proteinExistence type="predicted"/>
<reference evidence="1 2" key="1">
    <citation type="submission" date="2015-07" db="EMBL/GenBank/DDBJ databases">
        <title>Whole genome sequencing of Bosea vaviloviae isolated from cave pool.</title>
        <authorList>
            <person name="Tan N.E.H."/>
            <person name="Lee Y.P."/>
            <person name="Gan H.M."/>
            <person name="Barton H."/>
            <person name="Savka M.A."/>
        </authorList>
    </citation>
    <scope>NUCLEOTIDE SEQUENCE [LARGE SCALE GENOMIC DNA]</scope>
    <source>
        <strain evidence="1 2">SD260</strain>
    </source>
</reference>
<dbReference type="Proteomes" id="UP000037822">
    <property type="component" value="Unassembled WGS sequence"/>
</dbReference>
<organism evidence="1 2">
    <name type="scientific">Bosea vaviloviae</name>
    <dbReference type="NCBI Taxonomy" id="1526658"/>
    <lineage>
        <taxon>Bacteria</taxon>
        <taxon>Pseudomonadati</taxon>
        <taxon>Pseudomonadota</taxon>
        <taxon>Alphaproteobacteria</taxon>
        <taxon>Hyphomicrobiales</taxon>
        <taxon>Boseaceae</taxon>
        <taxon>Bosea</taxon>
    </lineage>
</organism>
<protein>
    <submittedName>
        <fullName evidence="1">Uncharacterized protein</fullName>
    </submittedName>
</protein>
<gene>
    <name evidence="1" type="ORF">AE618_06680</name>
</gene>